<dbReference type="Proteomes" id="UP000095287">
    <property type="component" value="Unplaced"/>
</dbReference>
<feature type="compositionally biased region" description="Polar residues" evidence="1">
    <location>
        <begin position="8"/>
        <end position="18"/>
    </location>
</feature>
<dbReference type="WBParaSite" id="L893_g4198.t1">
    <property type="protein sequence ID" value="L893_g4198.t1"/>
    <property type="gene ID" value="L893_g4198"/>
</dbReference>
<sequence length="73" mass="8466">MHDHRNQKISPSTMPSSDAKSKVKITLEIICHKWPRDVTKEETAQKQSTMAASFLCATPRVHAERRHNLRRQD</sequence>
<evidence type="ECO:0000313" key="2">
    <source>
        <dbReference type="Proteomes" id="UP000095287"/>
    </source>
</evidence>
<proteinExistence type="predicted"/>
<evidence type="ECO:0000256" key="1">
    <source>
        <dbReference type="SAM" id="MobiDB-lite"/>
    </source>
</evidence>
<name>A0A1I8ACI5_9BILA</name>
<protein>
    <submittedName>
        <fullName evidence="3">Uncharacterized protein</fullName>
    </submittedName>
</protein>
<keyword evidence="2" id="KW-1185">Reference proteome</keyword>
<accession>A0A1I8ACI5</accession>
<reference evidence="3" key="1">
    <citation type="submission" date="2016-11" db="UniProtKB">
        <authorList>
            <consortium name="WormBaseParasite"/>
        </authorList>
    </citation>
    <scope>IDENTIFICATION</scope>
</reference>
<feature type="region of interest" description="Disordered" evidence="1">
    <location>
        <begin position="1"/>
        <end position="22"/>
    </location>
</feature>
<organism evidence="2 3">
    <name type="scientific">Steinernema glaseri</name>
    <dbReference type="NCBI Taxonomy" id="37863"/>
    <lineage>
        <taxon>Eukaryota</taxon>
        <taxon>Metazoa</taxon>
        <taxon>Ecdysozoa</taxon>
        <taxon>Nematoda</taxon>
        <taxon>Chromadorea</taxon>
        <taxon>Rhabditida</taxon>
        <taxon>Tylenchina</taxon>
        <taxon>Panagrolaimomorpha</taxon>
        <taxon>Strongyloidoidea</taxon>
        <taxon>Steinernematidae</taxon>
        <taxon>Steinernema</taxon>
    </lineage>
</organism>
<dbReference type="AlphaFoldDB" id="A0A1I8ACI5"/>
<evidence type="ECO:0000313" key="3">
    <source>
        <dbReference type="WBParaSite" id="L893_g4198.t1"/>
    </source>
</evidence>